<evidence type="ECO:0000256" key="1">
    <source>
        <dbReference type="ARBA" id="ARBA00009091"/>
    </source>
</evidence>
<dbReference type="GO" id="GO:0050821">
    <property type="term" value="P:protein stabilization"/>
    <property type="evidence" value="ECO:0007669"/>
    <property type="project" value="TreeGrafter"/>
</dbReference>
<dbReference type="Proteomes" id="UP000184212">
    <property type="component" value="Unassembled WGS sequence"/>
</dbReference>
<dbReference type="InterPro" id="IPR024930">
    <property type="entry name" value="Skp_dom_sf"/>
</dbReference>
<comment type="similarity">
    <text evidence="1">Belongs to the Skp family.</text>
</comment>
<keyword evidence="4" id="KW-1133">Transmembrane helix</keyword>
<dbReference type="Gene3D" id="3.30.910.20">
    <property type="entry name" value="Skp domain"/>
    <property type="match status" value="1"/>
</dbReference>
<feature type="coiled-coil region" evidence="3">
    <location>
        <begin position="56"/>
        <end position="123"/>
    </location>
</feature>
<dbReference type="AlphaFoldDB" id="A0A1M5VZQ5"/>
<dbReference type="OrthoDB" id="1493259at2"/>
<dbReference type="GO" id="GO:0051082">
    <property type="term" value="F:unfolded protein binding"/>
    <property type="evidence" value="ECO:0007669"/>
    <property type="project" value="InterPro"/>
</dbReference>
<keyword evidence="4" id="KW-0812">Transmembrane</keyword>
<dbReference type="SUPFAM" id="SSF111384">
    <property type="entry name" value="OmpH-like"/>
    <property type="match status" value="1"/>
</dbReference>
<dbReference type="Pfam" id="PF03938">
    <property type="entry name" value="OmpH"/>
    <property type="match status" value="1"/>
</dbReference>
<keyword evidence="2" id="KW-0732">Signal</keyword>
<evidence type="ECO:0000313" key="5">
    <source>
        <dbReference type="EMBL" id="SHH80725.1"/>
    </source>
</evidence>
<gene>
    <name evidence="5" type="ORF">SAMN04488109_5548</name>
</gene>
<evidence type="ECO:0000256" key="3">
    <source>
        <dbReference type="SAM" id="Coils"/>
    </source>
</evidence>
<feature type="transmembrane region" description="Helical" evidence="4">
    <location>
        <begin position="6"/>
        <end position="24"/>
    </location>
</feature>
<evidence type="ECO:0000256" key="2">
    <source>
        <dbReference type="ARBA" id="ARBA00022729"/>
    </source>
</evidence>
<dbReference type="EMBL" id="FQWQ01000004">
    <property type="protein sequence ID" value="SHH80725.1"/>
    <property type="molecule type" value="Genomic_DNA"/>
</dbReference>
<dbReference type="RefSeq" id="WP_073141084.1">
    <property type="nucleotide sequence ID" value="NZ_FQWQ01000004.1"/>
</dbReference>
<evidence type="ECO:0000313" key="6">
    <source>
        <dbReference type="Proteomes" id="UP000184212"/>
    </source>
</evidence>
<dbReference type="SMART" id="SM00935">
    <property type="entry name" value="OmpH"/>
    <property type="match status" value="1"/>
</dbReference>
<protein>
    <submittedName>
        <fullName evidence="5">Periplasmic chaperone for outer membrane proteins Skp</fullName>
    </submittedName>
</protein>
<evidence type="ECO:0000256" key="4">
    <source>
        <dbReference type="SAM" id="Phobius"/>
    </source>
</evidence>
<dbReference type="GO" id="GO:0005829">
    <property type="term" value="C:cytosol"/>
    <property type="evidence" value="ECO:0007669"/>
    <property type="project" value="TreeGrafter"/>
</dbReference>
<proteinExistence type="inferred from homology"/>
<keyword evidence="3" id="KW-0175">Coiled coil</keyword>
<dbReference type="PANTHER" id="PTHR35089:SF1">
    <property type="entry name" value="CHAPERONE PROTEIN SKP"/>
    <property type="match status" value="1"/>
</dbReference>
<dbReference type="PANTHER" id="PTHR35089">
    <property type="entry name" value="CHAPERONE PROTEIN SKP"/>
    <property type="match status" value="1"/>
</dbReference>
<dbReference type="STRING" id="947013.SAMN04488109_5548"/>
<keyword evidence="6" id="KW-1185">Reference proteome</keyword>
<keyword evidence="4" id="KW-0472">Membrane</keyword>
<name>A0A1M5VZQ5_9BACT</name>
<organism evidence="5 6">
    <name type="scientific">Chryseolinea serpens</name>
    <dbReference type="NCBI Taxonomy" id="947013"/>
    <lineage>
        <taxon>Bacteria</taxon>
        <taxon>Pseudomonadati</taxon>
        <taxon>Bacteroidota</taxon>
        <taxon>Cytophagia</taxon>
        <taxon>Cytophagales</taxon>
        <taxon>Fulvivirgaceae</taxon>
        <taxon>Chryseolinea</taxon>
    </lineage>
</organism>
<reference evidence="5 6" key="1">
    <citation type="submission" date="2016-11" db="EMBL/GenBank/DDBJ databases">
        <authorList>
            <person name="Jaros S."/>
            <person name="Januszkiewicz K."/>
            <person name="Wedrychowicz H."/>
        </authorList>
    </citation>
    <scope>NUCLEOTIDE SEQUENCE [LARGE SCALE GENOMIC DNA]</scope>
    <source>
        <strain evidence="5 6">DSM 24574</strain>
    </source>
</reference>
<accession>A0A1M5VZQ5</accession>
<sequence>MKNLSLILNVVLLVAVGVLFYLHFSSGKPAAASSSSAPAGDLKIAYINSDSVLKHYDYLEVNRQLLEDKNKRAEQDYRNRAISLQNEIAAYQRNVSSMTLGQVKATEEDLGKKQQNLQMYQQSLSQAMMEEEAKLNRALYDRITVYLKKIGDEKGYQVVLKFDPTSDVLYAGQSLDISKDVIEGLNAEYKQEKTGAADSTATKKK</sequence>
<dbReference type="InterPro" id="IPR005632">
    <property type="entry name" value="Chaperone_Skp"/>
</dbReference>